<feature type="region of interest" description="Disordered" evidence="1">
    <location>
        <begin position="76"/>
        <end position="127"/>
    </location>
</feature>
<comment type="caution">
    <text evidence="2">The sequence shown here is derived from an EMBL/GenBank/DDBJ whole genome shotgun (WGS) entry which is preliminary data.</text>
</comment>
<feature type="compositionally biased region" description="Basic and acidic residues" evidence="1">
    <location>
        <begin position="7"/>
        <end position="19"/>
    </location>
</feature>
<proteinExistence type="predicted"/>
<protein>
    <submittedName>
        <fullName evidence="2">Uncharacterized protein</fullName>
    </submittedName>
</protein>
<feature type="region of interest" description="Disordered" evidence="1">
    <location>
        <begin position="1"/>
        <end position="27"/>
    </location>
</feature>
<sequence length="127" mass="14514">MSNTKTTCRDGTDSTEQSKIEQQSDLLATNNNTRTLFENGQQYFTNRQQAESVTTDLKLTDFLRCYVQLERCEVKDYSISASETPGGTFQEDMSSTQQDEKETTAMESQQKDQHDESIEFKTKPGEE</sequence>
<keyword evidence="4" id="KW-1185">Reference proteome</keyword>
<dbReference type="AlphaFoldDB" id="A0A815RSN6"/>
<evidence type="ECO:0000313" key="3">
    <source>
        <dbReference type="EMBL" id="CAF1536876.1"/>
    </source>
</evidence>
<evidence type="ECO:0000313" key="4">
    <source>
        <dbReference type="Proteomes" id="UP000663828"/>
    </source>
</evidence>
<feature type="compositionally biased region" description="Polar residues" evidence="1">
    <location>
        <begin position="79"/>
        <end position="97"/>
    </location>
</feature>
<dbReference type="Proteomes" id="UP000663828">
    <property type="component" value="Unassembled WGS sequence"/>
</dbReference>
<dbReference type="EMBL" id="CAJNOR010004176">
    <property type="protein sequence ID" value="CAF1481293.1"/>
    <property type="molecule type" value="Genomic_DNA"/>
</dbReference>
<organism evidence="2 4">
    <name type="scientific">Adineta ricciae</name>
    <name type="common">Rotifer</name>
    <dbReference type="NCBI Taxonomy" id="249248"/>
    <lineage>
        <taxon>Eukaryota</taxon>
        <taxon>Metazoa</taxon>
        <taxon>Spiralia</taxon>
        <taxon>Gnathifera</taxon>
        <taxon>Rotifera</taxon>
        <taxon>Eurotatoria</taxon>
        <taxon>Bdelloidea</taxon>
        <taxon>Adinetida</taxon>
        <taxon>Adinetidae</taxon>
        <taxon>Adineta</taxon>
    </lineage>
</organism>
<accession>A0A815RSN6</accession>
<dbReference type="Proteomes" id="UP000663852">
    <property type="component" value="Unassembled WGS sequence"/>
</dbReference>
<gene>
    <name evidence="3" type="ORF">EDS130_LOCUS45016</name>
    <name evidence="2" type="ORF">XAT740_LOCUS38546</name>
</gene>
<evidence type="ECO:0000256" key="1">
    <source>
        <dbReference type="SAM" id="MobiDB-lite"/>
    </source>
</evidence>
<dbReference type="EMBL" id="CAJNOJ010000979">
    <property type="protein sequence ID" value="CAF1536876.1"/>
    <property type="molecule type" value="Genomic_DNA"/>
</dbReference>
<feature type="compositionally biased region" description="Basic and acidic residues" evidence="1">
    <location>
        <begin position="98"/>
        <end position="127"/>
    </location>
</feature>
<name>A0A815RSN6_ADIRI</name>
<reference evidence="2" key="1">
    <citation type="submission" date="2021-02" db="EMBL/GenBank/DDBJ databases">
        <authorList>
            <person name="Nowell W R."/>
        </authorList>
    </citation>
    <scope>NUCLEOTIDE SEQUENCE</scope>
</reference>
<evidence type="ECO:0000313" key="2">
    <source>
        <dbReference type="EMBL" id="CAF1481293.1"/>
    </source>
</evidence>